<keyword evidence="3" id="KW-0804">Transcription</keyword>
<organism evidence="5 6">
    <name type="scientific">Pedobacter steynii</name>
    <dbReference type="NCBI Taxonomy" id="430522"/>
    <lineage>
        <taxon>Bacteria</taxon>
        <taxon>Pseudomonadati</taxon>
        <taxon>Bacteroidota</taxon>
        <taxon>Sphingobacteriia</taxon>
        <taxon>Sphingobacteriales</taxon>
        <taxon>Sphingobacteriaceae</taxon>
        <taxon>Pedobacter</taxon>
    </lineage>
</organism>
<dbReference type="InterPro" id="IPR009057">
    <property type="entry name" value="Homeodomain-like_sf"/>
</dbReference>
<dbReference type="PANTHER" id="PTHR46796:SF13">
    <property type="entry name" value="HTH-TYPE TRANSCRIPTIONAL ACTIVATOR RHAS"/>
    <property type="match status" value="1"/>
</dbReference>
<dbReference type="InterPro" id="IPR050204">
    <property type="entry name" value="AraC_XylS_family_regulators"/>
</dbReference>
<dbReference type="PANTHER" id="PTHR46796">
    <property type="entry name" value="HTH-TYPE TRANSCRIPTIONAL ACTIVATOR RHAS-RELATED"/>
    <property type="match status" value="1"/>
</dbReference>
<sequence length="268" mass="30767">MRYEQIPAPAYLNNYVRYIWILESTDSPQRFRTIADGSPGLIFQHRTDGLFLQNNKEMPNVFVYGQATTHAEISLGKSTTIGICFYPNALKSVFGLDASELTDNCMDLDLFAARQGFDLREQLLNMGGSVSTQINWLCAYLFAQTRKNKHQVDTYMNHVLSMMIQSKGMLSLKSLQNELQLSERSFERKFKQHVGISPKMFSRICGFQASLSQLKNNEYEKLSDIAYGNGYSDQSHFIRTFKEFAGFSPYQYQKQTDKVADNFPELIK</sequence>
<dbReference type="RefSeq" id="WP_069378967.1">
    <property type="nucleotide sequence ID" value="NZ_CP017141.1"/>
</dbReference>
<dbReference type="Pfam" id="PF20240">
    <property type="entry name" value="DUF6597"/>
    <property type="match status" value="1"/>
</dbReference>
<dbReference type="Pfam" id="PF12833">
    <property type="entry name" value="HTH_18"/>
    <property type="match status" value="1"/>
</dbReference>
<dbReference type="KEGG" id="psty:BFS30_08940"/>
<dbReference type="Proteomes" id="UP000094313">
    <property type="component" value="Chromosome"/>
</dbReference>
<dbReference type="InterPro" id="IPR046532">
    <property type="entry name" value="DUF6597"/>
</dbReference>
<dbReference type="GO" id="GO:0043565">
    <property type="term" value="F:sequence-specific DNA binding"/>
    <property type="evidence" value="ECO:0007669"/>
    <property type="project" value="InterPro"/>
</dbReference>
<dbReference type="EMBL" id="CP017141">
    <property type="protein sequence ID" value="AOM77276.1"/>
    <property type="molecule type" value="Genomic_DNA"/>
</dbReference>
<evidence type="ECO:0000256" key="1">
    <source>
        <dbReference type="ARBA" id="ARBA00023015"/>
    </source>
</evidence>
<dbReference type="InterPro" id="IPR018060">
    <property type="entry name" value="HTH_AraC"/>
</dbReference>
<keyword evidence="2" id="KW-0238">DNA-binding</keyword>
<protein>
    <submittedName>
        <fullName evidence="5">AraC family transcriptional regulator</fullName>
    </submittedName>
</protein>
<dbReference type="AlphaFoldDB" id="A0A1D7QEZ6"/>
<evidence type="ECO:0000313" key="5">
    <source>
        <dbReference type="EMBL" id="AOM77276.1"/>
    </source>
</evidence>
<keyword evidence="1" id="KW-0805">Transcription regulation</keyword>
<evidence type="ECO:0000256" key="3">
    <source>
        <dbReference type="ARBA" id="ARBA00023163"/>
    </source>
</evidence>
<dbReference type="OrthoDB" id="323290at2"/>
<dbReference type="SUPFAM" id="SSF46689">
    <property type="entry name" value="Homeodomain-like"/>
    <property type="match status" value="1"/>
</dbReference>
<keyword evidence="6" id="KW-1185">Reference proteome</keyword>
<gene>
    <name evidence="5" type="ORF">BFS30_08940</name>
</gene>
<dbReference type="PRINTS" id="PR00032">
    <property type="entry name" value="HTHARAC"/>
</dbReference>
<accession>A0A1D7QEZ6</accession>
<reference evidence="5 6" key="1">
    <citation type="submission" date="2016-08" db="EMBL/GenBank/DDBJ databases">
        <authorList>
            <person name="Seilhamer J.J."/>
        </authorList>
    </citation>
    <scope>NUCLEOTIDE SEQUENCE [LARGE SCALE GENOMIC DNA]</scope>
    <source>
        <strain evidence="5 6">DX4</strain>
    </source>
</reference>
<dbReference type="SMART" id="SM00342">
    <property type="entry name" value="HTH_ARAC"/>
    <property type="match status" value="1"/>
</dbReference>
<evidence type="ECO:0000313" key="6">
    <source>
        <dbReference type="Proteomes" id="UP000094313"/>
    </source>
</evidence>
<evidence type="ECO:0000259" key="4">
    <source>
        <dbReference type="PROSITE" id="PS01124"/>
    </source>
</evidence>
<evidence type="ECO:0000256" key="2">
    <source>
        <dbReference type="ARBA" id="ARBA00023125"/>
    </source>
</evidence>
<name>A0A1D7QEZ6_9SPHI</name>
<dbReference type="Gene3D" id="1.10.10.60">
    <property type="entry name" value="Homeodomain-like"/>
    <property type="match status" value="1"/>
</dbReference>
<dbReference type="GO" id="GO:0003700">
    <property type="term" value="F:DNA-binding transcription factor activity"/>
    <property type="evidence" value="ECO:0007669"/>
    <property type="project" value="InterPro"/>
</dbReference>
<feature type="domain" description="HTH araC/xylS-type" evidence="4">
    <location>
        <begin position="150"/>
        <end position="255"/>
    </location>
</feature>
<proteinExistence type="predicted"/>
<dbReference type="PROSITE" id="PS01124">
    <property type="entry name" value="HTH_ARAC_FAMILY_2"/>
    <property type="match status" value="1"/>
</dbReference>
<dbReference type="InterPro" id="IPR020449">
    <property type="entry name" value="Tscrpt_reg_AraC-type_HTH"/>
</dbReference>